<feature type="domain" description="ABC transporter" evidence="8">
    <location>
        <begin position="7"/>
        <end position="240"/>
    </location>
</feature>
<dbReference type="InterPro" id="IPR050093">
    <property type="entry name" value="ABC_SmlMolc_Importer"/>
</dbReference>
<keyword evidence="3" id="KW-0997">Cell inner membrane</keyword>
<gene>
    <name evidence="9" type="ORF">J2W36_000372</name>
</gene>
<dbReference type="InterPro" id="IPR003593">
    <property type="entry name" value="AAA+_ATPase"/>
</dbReference>
<dbReference type="PANTHER" id="PTHR42781:SF5">
    <property type="entry name" value="PUTRESCINE TRANSPORT ATP-BINDING PROTEIN POTG"/>
    <property type="match status" value="1"/>
</dbReference>
<evidence type="ECO:0000256" key="6">
    <source>
        <dbReference type="ARBA" id="ARBA00022967"/>
    </source>
</evidence>
<dbReference type="RefSeq" id="WP_307687957.1">
    <property type="nucleotide sequence ID" value="NZ_JAUSRO010000001.1"/>
</dbReference>
<dbReference type="PROSITE" id="PS00211">
    <property type="entry name" value="ABC_TRANSPORTER_1"/>
    <property type="match status" value="1"/>
</dbReference>
<protein>
    <submittedName>
        <fullName evidence="9">Molybdate transport system ATP-binding protein</fullName>
    </submittedName>
</protein>
<dbReference type="EMBL" id="JAUSRO010000001">
    <property type="protein sequence ID" value="MDP9898139.1"/>
    <property type="molecule type" value="Genomic_DNA"/>
</dbReference>
<evidence type="ECO:0000256" key="7">
    <source>
        <dbReference type="ARBA" id="ARBA00023136"/>
    </source>
</evidence>
<keyword evidence="10" id="KW-1185">Reference proteome</keyword>
<comment type="caution">
    <text evidence="9">The sequence shown here is derived from an EMBL/GenBank/DDBJ whole genome shotgun (WGS) entry which is preliminary data.</text>
</comment>
<dbReference type="SMART" id="SM00382">
    <property type="entry name" value="AAA"/>
    <property type="match status" value="1"/>
</dbReference>
<accession>A0ABT9S1A8</accession>
<dbReference type="SUPFAM" id="SSF52540">
    <property type="entry name" value="P-loop containing nucleoside triphosphate hydrolases"/>
    <property type="match status" value="1"/>
</dbReference>
<dbReference type="InterPro" id="IPR003439">
    <property type="entry name" value="ABC_transporter-like_ATP-bd"/>
</dbReference>
<dbReference type="PROSITE" id="PS50893">
    <property type="entry name" value="ABC_TRANSPORTER_2"/>
    <property type="match status" value="1"/>
</dbReference>
<keyword evidence="5 9" id="KW-0067">ATP-binding</keyword>
<keyword evidence="2" id="KW-1003">Cell membrane</keyword>
<organism evidence="9 10">
    <name type="scientific">Variovorax ginsengisoli</name>
    <dbReference type="NCBI Taxonomy" id="363844"/>
    <lineage>
        <taxon>Bacteria</taxon>
        <taxon>Pseudomonadati</taxon>
        <taxon>Pseudomonadota</taxon>
        <taxon>Betaproteobacteria</taxon>
        <taxon>Burkholderiales</taxon>
        <taxon>Comamonadaceae</taxon>
        <taxon>Variovorax</taxon>
    </lineage>
</organism>
<keyword evidence="4" id="KW-0547">Nucleotide-binding</keyword>
<dbReference type="PANTHER" id="PTHR42781">
    <property type="entry name" value="SPERMIDINE/PUTRESCINE IMPORT ATP-BINDING PROTEIN POTA"/>
    <property type="match status" value="1"/>
</dbReference>
<evidence type="ECO:0000256" key="4">
    <source>
        <dbReference type="ARBA" id="ARBA00022741"/>
    </source>
</evidence>
<dbReference type="InterPro" id="IPR017871">
    <property type="entry name" value="ABC_transporter-like_CS"/>
</dbReference>
<keyword evidence="6" id="KW-1278">Translocase</keyword>
<dbReference type="InterPro" id="IPR027417">
    <property type="entry name" value="P-loop_NTPase"/>
</dbReference>
<keyword evidence="1" id="KW-0813">Transport</keyword>
<name>A0ABT9S1A8_9BURK</name>
<evidence type="ECO:0000313" key="10">
    <source>
        <dbReference type="Proteomes" id="UP001226867"/>
    </source>
</evidence>
<sequence length="242" mass="25557">MAGHSTSRPEEAAAVLDLHVQRVLRSPGRTFSLDAALRSPVMRTALMGASGSGKSTVLMAVAGLLPGTHGHVRVGADTLLDTASGIDLPARARGVGVVFQDYALFPHLTVAQNLGFGMRRLGHSLNEADQARIDALIAQFDLGTLRAARPQDLSGGQRQRVALARALAPSPRLLLLDEPLSALDAPLRARLRHELAEMLERVQIPTLLVTHDPQDVEVLAQAVVHLDQGRVVSAPACATGGA</sequence>
<evidence type="ECO:0000259" key="8">
    <source>
        <dbReference type="PROSITE" id="PS50893"/>
    </source>
</evidence>
<keyword evidence="7" id="KW-0472">Membrane</keyword>
<dbReference type="Pfam" id="PF00005">
    <property type="entry name" value="ABC_tran"/>
    <property type="match status" value="1"/>
</dbReference>
<dbReference type="Gene3D" id="3.40.50.300">
    <property type="entry name" value="P-loop containing nucleotide triphosphate hydrolases"/>
    <property type="match status" value="1"/>
</dbReference>
<evidence type="ECO:0000256" key="2">
    <source>
        <dbReference type="ARBA" id="ARBA00022475"/>
    </source>
</evidence>
<reference evidence="9 10" key="1">
    <citation type="submission" date="2023-07" db="EMBL/GenBank/DDBJ databases">
        <title>Sorghum-associated microbial communities from plants grown in Nebraska, USA.</title>
        <authorList>
            <person name="Schachtman D."/>
        </authorList>
    </citation>
    <scope>NUCLEOTIDE SEQUENCE [LARGE SCALE GENOMIC DNA]</scope>
    <source>
        <strain evidence="9 10">DS1607</strain>
    </source>
</reference>
<evidence type="ECO:0000256" key="5">
    <source>
        <dbReference type="ARBA" id="ARBA00022840"/>
    </source>
</evidence>
<evidence type="ECO:0000256" key="1">
    <source>
        <dbReference type="ARBA" id="ARBA00022448"/>
    </source>
</evidence>
<dbReference type="GO" id="GO:0005524">
    <property type="term" value="F:ATP binding"/>
    <property type="evidence" value="ECO:0007669"/>
    <property type="project" value="UniProtKB-KW"/>
</dbReference>
<evidence type="ECO:0000313" key="9">
    <source>
        <dbReference type="EMBL" id="MDP9898139.1"/>
    </source>
</evidence>
<evidence type="ECO:0000256" key="3">
    <source>
        <dbReference type="ARBA" id="ARBA00022519"/>
    </source>
</evidence>
<dbReference type="Proteomes" id="UP001226867">
    <property type="component" value="Unassembled WGS sequence"/>
</dbReference>
<proteinExistence type="predicted"/>